<keyword evidence="9" id="KW-1185">Reference proteome</keyword>
<dbReference type="InterPro" id="IPR036716">
    <property type="entry name" value="Pest_crys_N_sf"/>
</dbReference>
<organism evidence="8 9">
    <name type="scientific">Streptomyces carpaticus</name>
    <dbReference type="NCBI Taxonomy" id="285558"/>
    <lineage>
        <taxon>Bacteria</taxon>
        <taxon>Bacillati</taxon>
        <taxon>Actinomycetota</taxon>
        <taxon>Actinomycetes</taxon>
        <taxon>Kitasatosporales</taxon>
        <taxon>Streptomycetaceae</taxon>
        <taxon>Streptomyces</taxon>
    </lineage>
</organism>
<evidence type="ECO:0000313" key="8">
    <source>
        <dbReference type="EMBL" id="MFB4193874.1"/>
    </source>
</evidence>
<gene>
    <name evidence="8" type="ORF">ACE11A_05810</name>
</gene>
<keyword evidence="6" id="KW-1133">Transmembrane helix</keyword>
<keyword evidence="2" id="KW-0800">Toxin</keyword>
<evidence type="ECO:0000256" key="5">
    <source>
        <dbReference type="SAM" id="MobiDB-lite"/>
    </source>
</evidence>
<evidence type="ECO:0000256" key="1">
    <source>
        <dbReference type="ARBA" id="ARBA00007819"/>
    </source>
</evidence>
<protein>
    <submittedName>
        <fullName evidence="8">Insecticidal delta-endotoxin Cry8Ea1 family protein</fullName>
    </submittedName>
</protein>
<evidence type="ECO:0000259" key="7">
    <source>
        <dbReference type="Pfam" id="PF03945"/>
    </source>
</evidence>
<feature type="region of interest" description="Disordered" evidence="5">
    <location>
        <begin position="1"/>
        <end position="20"/>
    </location>
</feature>
<feature type="region of interest" description="Disordered" evidence="5">
    <location>
        <begin position="422"/>
        <end position="453"/>
    </location>
</feature>
<feature type="transmembrane region" description="Helical" evidence="6">
    <location>
        <begin position="121"/>
        <end position="143"/>
    </location>
</feature>
<dbReference type="Gene3D" id="1.20.190.10">
    <property type="entry name" value="Pesticidal crystal protein, N-terminal domain"/>
    <property type="match status" value="1"/>
</dbReference>
<proteinExistence type="inferred from homology"/>
<evidence type="ECO:0000256" key="3">
    <source>
        <dbReference type="ARBA" id="ARBA00022969"/>
    </source>
</evidence>
<comment type="similarity">
    <text evidence="1">Belongs to the delta endotoxin family.</text>
</comment>
<accession>A0ABV4ZIR7</accession>
<evidence type="ECO:0000256" key="2">
    <source>
        <dbReference type="ARBA" id="ARBA00022656"/>
    </source>
</evidence>
<dbReference type="InterPro" id="IPR005639">
    <property type="entry name" value="Pest_crys_dom_I"/>
</dbReference>
<evidence type="ECO:0000313" key="9">
    <source>
        <dbReference type="Proteomes" id="UP001577267"/>
    </source>
</evidence>
<feature type="domain" description="Pesticidal crystal protein" evidence="7">
    <location>
        <begin position="480"/>
        <end position="654"/>
    </location>
</feature>
<keyword evidence="4" id="KW-0843">Virulence</keyword>
<name>A0ABV4ZIR7_9ACTN</name>
<keyword evidence="6" id="KW-0812">Transmembrane</keyword>
<keyword evidence="6" id="KW-0472">Membrane</keyword>
<dbReference type="EMBL" id="JBHGBT010000004">
    <property type="protein sequence ID" value="MFB4193874.1"/>
    <property type="molecule type" value="Genomic_DNA"/>
</dbReference>
<dbReference type="Pfam" id="PF03945">
    <property type="entry name" value="Endotoxin_N"/>
    <property type="match status" value="1"/>
</dbReference>
<evidence type="ECO:0000256" key="6">
    <source>
        <dbReference type="SAM" id="Phobius"/>
    </source>
</evidence>
<sequence>MPEKYITERENKETDTECTEDIKEEVNKARTSIYENVSTTEFTQAETSMQEMLTSEKSVVDVEAAHDLMDSKPVKIIYGKEEFTMGVNDAELVKFIEDQKDNFGDIMYVPRRGRILCKVKTWGCIVSVVGTLVGVGTLIVHILKLLEGKGGDIPPFELNPDQGLSGEGEKDALKMVARWQSLGEGEFWGYMSGMSDRQTPSLQGQVLMMSLVKMAAAPIHDKFVWKSGADKAAAVKGCLAAYKDKNASHALYDFIKDYRYQGQTLPRQIAADVVELAIHQLLVKAKLSRSSRLHFPDQPATSDARIYASQYLPHTSYASHLVGKPGLSKILDHRTGPLPMLDPDGFDSLMDSLEPGQRERVQEWSAAAITSWRQKLPLLPGEELTRDRITALTEEWNGNPASSLIYHRLTDRGQLTVVAQGSTAETVTGKPGDAAQRPCGSPAETPGDDPPPPAVAGELDIVKQSLNTLGMISYACGPGGAIIGSANLALATILNVLFPPEQINLVDSIDKVIKQDLANDHIQNNMTTLLTYTTWWSMQAKNAQTHKYTDQQSQAYADTLNHIKQEINFAIGPNSGLQKAITDLRTGDYESTPEFQLIALPVFMLGASTHLAFLLGSIIYSTDATTVKSPKTIELVDYAKLYKKHVEDSVAIIQQRWDSRMKNYTPYNLARQSKIYHCDQTGMTCADEMICYWIDDHGGEFPKRNTTQDPDLPGVNLAPGYQKYVGDDNCNTVSTQGRALAYWEDEDNGVASVFGKAYAIAQKDKPLTPDDDKKGYRFYPRGRLTEGQDYDEFIFKLGAIIEDYTPMII</sequence>
<dbReference type="RefSeq" id="WP_375061919.1">
    <property type="nucleotide sequence ID" value="NZ_JBHGBT010000004.1"/>
</dbReference>
<evidence type="ECO:0000256" key="4">
    <source>
        <dbReference type="ARBA" id="ARBA00023026"/>
    </source>
</evidence>
<reference evidence="8 9" key="1">
    <citation type="submission" date="2024-09" db="EMBL/GenBank/DDBJ databases">
        <title>Draft genome sequence of multifaceted antimicrobials producing Streptomyces sp. strain FH1.</title>
        <authorList>
            <person name="Hassan F."/>
            <person name="Ali H."/>
            <person name="Hassan N."/>
            <person name="Nawaz A."/>
        </authorList>
    </citation>
    <scope>NUCLEOTIDE SEQUENCE [LARGE SCALE GENOMIC DNA]</scope>
    <source>
        <strain evidence="8 9">FH1</strain>
    </source>
</reference>
<dbReference type="Proteomes" id="UP001577267">
    <property type="component" value="Unassembled WGS sequence"/>
</dbReference>
<comment type="caution">
    <text evidence="8">The sequence shown here is derived from an EMBL/GenBank/DDBJ whole genome shotgun (WGS) entry which is preliminary data.</text>
</comment>
<keyword evidence="3" id="KW-0749">Sporulation</keyword>
<dbReference type="SUPFAM" id="SSF56849">
    <property type="entry name" value="delta-Endotoxin (insectocide), N-terminal domain"/>
    <property type="match status" value="1"/>
</dbReference>